<comment type="caution">
    <text evidence="4">The sequence shown here is derived from an EMBL/GenBank/DDBJ whole genome shotgun (WGS) entry which is preliminary data.</text>
</comment>
<name>A0A5B1M6U3_9ACTN</name>
<feature type="signal peptide" evidence="3">
    <location>
        <begin position="1"/>
        <end position="24"/>
    </location>
</feature>
<dbReference type="InterPro" id="IPR011049">
    <property type="entry name" value="Serralysin-like_metalloprot_C"/>
</dbReference>
<gene>
    <name evidence="4" type="ORF">F0U47_08190</name>
</gene>
<dbReference type="PROSITE" id="PS00330">
    <property type="entry name" value="HEMOLYSIN_CALCIUM"/>
    <property type="match status" value="1"/>
</dbReference>
<keyword evidence="3" id="KW-0732">Signal</keyword>
<comment type="similarity">
    <text evidence="1">Belongs to the TolB family.</text>
</comment>
<evidence type="ECO:0000256" key="1">
    <source>
        <dbReference type="ARBA" id="ARBA00009820"/>
    </source>
</evidence>
<dbReference type="Proteomes" id="UP000324351">
    <property type="component" value="Unassembled WGS sequence"/>
</dbReference>
<dbReference type="Pfam" id="PF07676">
    <property type="entry name" value="PD40"/>
    <property type="match status" value="5"/>
</dbReference>
<evidence type="ECO:0008006" key="6">
    <source>
        <dbReference type="Google" id="ProtNLM"/>
    </source>
</evidence>
<feature type="region of interest" description="Disordered" evidence="2">
    <location>
        <begin position="441"/>
        <end position="487"/>
    </location>
</feature>
<dbReference type="SUPFAM" id="SSF51120">
    <property type="entry name" value="beta-Roll"/>
    <property type="match status" value="3"/>
</dbReference>
<dbReference type="Gene3D" id="2.150.10.10">
    <property type="entry name" value="Serralysin-like metalloprotease, C-terminal"/>
    <property type="match status" value="2"/>
</dbReference>
<dbReference type="AlphaFoldDB" id="A0A5B1M6U3"/>
<accession>A0A5B1M6U3</accession>
<evidence type="ECO:0000313" key="5">
    <source>
        <dbReference type="Proteomes" id="UP000324351"/>
    </source>
</evidence>
<feature type="chain" id="PRO_5039605330" description="Calcium-binding protein" evidence="3">
    <location>
        <begin position="25"/>
        <end position="606"/>
    </location>
</feature>
<evidence type="ECO:0000256" key="3">
    <source>
        <dbReference type="SAM" id="SignalP"/>
    </source>
</evidence>
<dbReference type="Gene3D" id="2.120.10.30">
    <property type="entry name" value="TolB, C-terminal domain"/>
    <property type="match status" value="2"/>
</dbReference>
<dbReference type="PANTHER" id="PTHR36842">
    <property type="entry name" value="PROTEIN TOLB HOMOLOG"/>
    <property type="match status" value="1"/>
</dbReference>
<reference evidence="4 5" key="2">
    <citation type="submission" date="2019-09" db="EMBL/GenBank/DDBJ databases">
        <authorList>
            <person name="Jin C."/>
        </authorList>
    </citation>
    <scope>NUCLEOTIDE SEQUENCE [LARGE SCALE GENOMIC DNA]</scope>
    <source>
        <strain evidence="4 5">BN140041</strain>
    </source>
</reference>
<protein>
    <recommendedName>
        <fullName evidence="6">Calcium-binding protein</fullName>
    </recommendedName>
</protein>
<dbReference type="InterPro" id="IPR018511">
    <property type="entry name" value="Hemolysin-typ_Ca-bd_CS"/>
</dbReference>
<dbReference type="EMBL" id="VUJW01000003">
    <property type="protein sequence ID" value="KAA1427440.1"/>
    <property type="molecule type" value="Genomic_DNA"/>
</dbReference>
<feature type="compositionally biased region" description="Acidic residues" evidence="2">
    <location>
        <begin position="450"/>
        <end position="465"/>
    </location>
</feature>
<dbReference type="PRINTS" id="PR00313">
    <property type="entry name" value="CABNDNGRPT"/>
</dbReference>
<reference evidence="4 5" key="1">
    <citation type="submission" date="2019-09" db="EMBL/GenBank/DDBJ databases">
        <title>Nocardioides panacisoli sp. nov., isolated from the soil of a ginseng field.</title>
        <authorList>
            <person name="Cho C."/>
        </authorList>
    </citation>
    <scope>NUCLEOTIDE SEQUENCE [LARGE SCALE GENOMIC DNA]</scope>
    <source>
        <strain evidence="4 5">BN140041</strain>
    </source>
</reference>
<feature type="region of interest" description="Disordered" evidence="2">
    <location>
        <begin position="506"/>
        <end position="526"/>
    </location>
</feature>
<evidence type="ECO:0000256" key="2">
    <source>
        <dbReference type="SAM" id="MobiDB-lite"/>
    </source>
</evidence>
<sequence>MGATHRPRRLAQAMAAALIGAALAGPGVGPPAAAERSDPRAPEVTAGTNGAIAWTKIIRDASGAATDGYLSSSTGDTYFHLADTGAIPRDPEWSPDGTRIVYWSYGSASADGLWVVAHPFGETSYPYRLTEGGFDSDPTWSPDGSRIAFVRTQAGVNGIFVVPIWGGTPVQVLRDSRFFGEDLTWSPDGTKIAFADYSGDPFTSPLHIYVMDADGGTPVDLGVGLSPSWSPDGTKIVFEYVYSSADHDIYWMNPDGTGRVGLLTSSTNEWEPAWSPDGTRIAFHTAAGIHAYTPGTGGVVSVASGSDLESTTWGADQPVCQGRAVTVGGTAGNDTLRGSTGVDVIHGLAGNDTILGLQGQDVVCGGAGTDTVSYAGQTAPARAVIGETDPSADVSDLIAADVENLTGGAGPDTLFGDDSANLIQGGRGDDTVLAAGGVDTVSGGGGEDTLVGDDGDDQLSGEGGDDVLRGGDGGDTMTGGDDADQIAGGPGTDTVDYTGRAQPVDVTVGSGPGNDGGKVDGAAGDRDTVRGSVENVTGGNGADTLVGNDLNNQLRGNLGADTLRGGEGRDLLRAQDGVRDLVIDCGADVDAEAVRDGVDPAPISCP</sequence>
<proteinExistence type="inferred from homology"/>
<dbReference type="InterPro" id="IPR011659">
    <property type="entry name" value="WD40"/>
</dbReference>
<dbReference type="InterPro" id="IPR001343">
    <property type="entry name" value="Hemolysn_Ca-bd"/>
</dbReference>
<dbReference type="SUPFAM" id="SSF69304">
    <property type="entry name" value="Tricorn protease N-terminal domain"/>
    <property type="match status" value="1"/>
</dbReference>
<dbReference type="InterPro" id="IPR011042">
    <property type="entry name" value="6-blade_b-propeller_TolB-like"/>
</dbReference>
<dbReference type="Pfam" id="PF00353">
    <property type="entry name" value="HemolysinCabind"/>
    <property type="match status" value="4"/>
</dbReference>
<dbReference type="PANTHER" id="PTHR36842:SF1">
    <property type="entry name" value="PROTEIN TOLB"/>
    <property type="match status" value="1"/>
</dbReference>
<evidence type="ECO:0000313" key="4">
    <source>
        <dbReference type="EMBL" id="KAA1427440.1"/>
    </source>
</evidence>
<organism evidence="4 5">
    <name type="scientific">Nocardioides antri</name>
    <dbReference type="NCBI Taxonomy" id="2607659"/>
    <lineage>
        <taxon>Bacteria</taxon>
        <taxon>Bacillati</taxon>
        <taxon>Actinomycetota</taxon>
        <taxon>Actinomycetes</taxon>
        <taxon>Propionibacteriales</taxon>
        <taxon>Nocardioidaceae</taxon>
        <taxon>Nocardioides</taxon>
    </lineage>
</organism>
<keyword evidence="5" id="KW-1185">Reference proteome</keyword>
<dbReference type="GO" id="GO:0005509">
    <property type="term" value="F:calcium ion binding"/>
    <property type="evidence" value="ECO:0007669"/>
    <property type="project" value="InterPro"/>
</dbReference>